<dbReference type="GO" id="GO:0016787">
    <property type="term" value="F:hydrolase activity"/>
    <property type="evidence" value="ECO:0007669"/>
    <property type="project" value="UniProtKB-KW"/>
</dbReference>
<dbReference type="Gene3D" id="3.40.50.1820">
    <property type="entry name" value="alpha/beta hydrolase"/>
    <property type="match status" value="1"/>
</dbReference>
<feature type="domain" description="Alpha/beta hydrolase fold-3" evidence="2">
    <location>
        <begin position="86"/>
        <end position="296"/>
    </location>
</feature>
<dbReference type="SUPFAM" id="SSF53474">
    <property type="entry name" value="alpha/beta-Hydrolases"/>
    <property type="match status" value="1"/>
</dbReference>
<dbReference type="InterPro" id="IPR050300">
    <property type="entry name" value="GDXG_lipolytic_enzyme"/>
</dbReference>
<reference evidence="3" key="1">
    <citation type="submission" date="2023-08" db="EMBL/GenBank/DDBJ databases">
        <title>Black Yeasts Isolated from many extreme environments.</title>
        <authorList>
            <person name="Coleine C."/>
            <person name="Stajich J.E."/>
            <person name="Selbmann L."/>
        </authorList>
    </citation>
    <scope>NUCLEOTIDE SEQUENCE</scope>
    <source>
        <strain evidence="3">CCFEE 5401</strain>
    </source>
</reference>
<name>A0AAN7TEE6_9PEZI</name>
<dbReference type="InterPro" id="IPR029058">
    <property type="entry name" value="AB_hydrolase_fold"/>
</dbReference>
<dbReference type="InterPro" id="IPR013094">
    <property type="entry name" value="AB_hydrolase_3"/>
</dbReference>
<evidence type="ECO:0000313" key="3">
    <source>
        <dbReference type="EMBL" id="KAK5110999.1"/>
    </source>
</evidence>
<organism evidence="3 4">
    <name type="scientific">Meristemomyces frigidus</name>
    <dbReference type="NCBI Taxonomy" id="1508187"/>
    <lineage>
        <taxon>Eukaryota</taxon>
        <taxon>Fungi</taxon>
        <taxon>Dikarya</taxon>
        <taxon>Ascomycota</taxon>
        <taxon>Pezizomycotina</taxon>
        <taxon>Dothideomycetes</taxon>
        <taxon>Dothideomycetidae</taxon>
        <taxon>Mycosphaerellales</taxon>
        <taxon>Teratosphaeriaceae</taxon>
        <taxon>Meristemomyces</taxon>
    </lineage>
</organism>
<evidence type="ECO:0000256" key="1">
    <source>
        <dbReference type="ARBA" id="ARBA00022801"/>
    </source>
</evidence>
<protein>
    <recommendedName>
        <fullName evidence="2">Alpha/beta hydrolase fold-3 domain-containing protein</fullName>
    </recommendedName>
</protein>
<evidence type="ECO:0000313" key="4">
    <source>
        <dbReference type="Proteomes" id="UP001310890"/>
    </source>
</evidence>
<comment type="caution">
    <text evidence="3">The sequence shown here is derived from an EMBL/GenBank/DDBJ whole genome shotgun (WGS) entry which is preliminary data.</text>
</comment>
<dbReference type="Proteomes" id="UP001310890">
    <property type="component" value="Unassembled WGS sequence"/>
</dbReference>
<keyword evidence="1" id="KW-0378">Hydrolase</keyword>
<evidence type="ECO:0000259" key="2">
    <source>
        <dbReference type="Pfam" id="PF07859"/>
    </source>
</evidence>
<dbReference type="AlphaFoldDB" id="A0AAN7TEE6"/>
<proteinExistence type="predicted"/>
<dbReference type="PANTHER" id="PTHR48081:SF8">
    <property type="entry name" value="ALPHA_BETA HYDROLASE FOLD-3 DOMAIN-CONTAINING PROTEIN-RELATED"/>
    <property type="match status" value="1"/>
</dbReference>
<dbReference type="Pfam" id="PF07859">
    <property type="entry name" value="Abhydrolase_3"/>
    <property type="match status" value="1"/>
</dbReference>
<dbReference type="EMBL" id="JAVRRL010000043">
    <property type="protein sequence ID" value="KAK5110999.1"/>
    <property type="molecule type" value="Genomic_DNA"/>
</dbReference>
<accession>A0AAN7TEE6</accession>
<gene>
    <name evidence="3" type="ORF">LTR62_005374</name>
</gene>
<sequence length="319" mass="34562">MPFTLDPEVGAVLGKLFENAPPQPPRGDVKTRRQNTEGFFTALGQLRPAIQGIEIQDFHAKSADGHEVLCRWFTKSGVRLSGSSAVCYAHGGGMISISIDVYAEIIKNYVVHTGVPFLVIEYRLAPEVQAPKLVEDCFAGLQLLHEKAGELGVDPKRIAVMGDSGGGALAAMLTHYVKAKGGPSICKQILVYPMLDDFSTEADPHIQPYLTWDTDANYTAWEAVLGKSKFQSKTNSPIDVPARMTVKDAEGLPPAHIDVGELDLFRDEDLAYARTLGQAGVGCEMHVYPGVPHAFEAFAPESGVGQQAFGNRFKALMSF</sequence>
<dbReference type="PANTHER" id="PTHR48081">
    <property type="entry name" value="AB HYDROLASE SUPERFAMILY PROTEIN C4A8.06C"/>
    <property type="match status" value="1"/>
</dbReference>